<feature type="transmembrane region" description="Helical" evidence="1">
    <location>
        <begin position="63"/>
        <end position="87"/>
    </location>
</feature>
<protein>
    <submittedName>
        <fullName evidence="2">Uncharacterized protein</fullName>
    </submittedName>
</protein>
<keyword evidence="1" id="KW-0472">Membrane</keyword>
<proteinExistence type="predicted"/>
<dbReference type="STRING" id="3760.A0A251NDG4"/>
<organism evidence="2 3">
    <name type="scientific">Prunus persica</name>
    <name type="common">Peach</name>
    <name type="synonym">Amygdalus persica</name>
    <dbReference type="NCBI Taxonomy" id="3760"/>
    <lineage>
        <taxon>Eukaryota</taxon>
        <taxon>Viridiplantae</taxon>
        <taxon>Streptophyta</taxon>
        <taxon>Embryophyta</taxon>
        <taxon>Tracheophyta</taxon>
        <taxon>Spermatophyta</taxon>
        <taxon>Magnoliopsida</taxon>
        <taxon>eudicotyledons</taxon>
        <taxon>Gunneridae</taxon>
        <taxon>Pentapetalae</taxon>
        <taxon>rosids</taxon>
        <taxon>fabids</taxon>
        <taxon>Rosales</taxon>
        <taxon>Rosaceae</taxon>
        <taxon>Amygdaloideae</taxon>
        <taxon>Amygdaleae</taxon>
        <taxon>Prunus</taxon>
    </lineage>
</organism>
<evidence type="ECO:0000313" key="3">
    <source>
        <dbReference type="Proteomes" id="UP000006882"/>
    </source>
</evidence>
<dbReference type="EMBL" id="CM007657">
    <property type="protein sequence ID" value="ONH97375.1"/>
    <property type="molecule type" value="Genomic_DNA"/>
</dbReference>
<keyword evidence="1" id="KW-1133">Transmembrane helix</keyword>
<gene>
    <name evidence="2" type="ORF">PRUPE_7G186500</name>
</gene>
<keyword evidence="1" id="KW-0812">Transmembrane</keyword>
<keyword evidence="3" id="KW-1185">Reference proteome</keyword>
<name>A0A251NDG4_PRUPE</name>
<dbReference type="AlphaFoldDB" id="A0A251NDG4"/>
<evidence type="ECO:0000256" key="1">
    <source>
        <dbReference type="SAM" id="Phobius"/>
    </source>
</evidence>
<dbReference type="Gramene" id="ONH97375">
    <property type="protein sequence ID" value="ONH97375"/>
    <property type="gene ID" value="PRUPE_7G186500"/>
</dbReference>
<evidence type="ECO:0000313" key="2">
    <source>
        <dbReference type="EMBL" id="ONH97375.1"/>
    </source>
</evidence>
<reference evidence="2 3" key="1">
    <citation type="journal article" date="2013" name="Nat. Genet.">
        <title>The high-quality draft genome of peach (Prunus persica) identifies unique patterns of genetic diversity, domestication and genome evolution.</title>
        <authorList>
            <consortium name="International Peach Genome Initiative"/>
            <person name="Verde I."/>
            <person name="Abbott A.G."/>
            <person name="Scalabrin S."/>
            <person name="Jung S."/>
            <person name="Shu S."/>
            <person name="Marroni F."/>
            <person name="Zhebentyayeva T."/>
            <person name="Dettori M.T."/>
            <person name="Grimwood J."/>
            <person name="Cattonaro F."/>
            <person name="Zuccolo A."/>
            <person name="Rossini L."/>
            <person name="Jenkins J."/>
            <person name="Vendramin E."/>
            <person name="Meisel L.A."/>
            <person name="Decroocq V."/>
            <person name="Sosinski B."/>
            <person name="Prochnik S."/>
            <person name="Mitros T."/>
            <person name="Policriti A."/>
            <person name="Cipriani G."/>
            <person name="Dondini L."/>
            <person name="Ficklin S."/>
            <person name="Goodstein D.M."/>
            <person name="Xuan P."/>
            <person name="Del Fabbro C."/>
            <person name="Aramini V."/>
            <person name="Copetti D."/>
            <person name="Gonzalez S."/>
            <person name="Horner D.S."/>
            <person name="Falchi R."/>
            <person name="Lucas S."/>
            <person name="Mica E."/>
            <person name="Maldonado J."/>
            <person name="Lazzari B."/>
            <person name="Bielenberg D."/>
            <person name="Pirona R."/>
            <person name="Miculan M."/>
            <person name="Barakat A."/>
            <person name="Testolin R."/>
            <person name="Stella A."/>
            <person name="Tartarini S."/>
            <person name="Tonutti P."/>
            <person name="Arus P."/>
            <person name="Orellana A."/>
            <person name="Wells C."/>
            <person name="Main D."/>
            <person name="Vizzotto G."/>
            <person name="Silva H."/>
            <person name="Salamini F."/>
            <person name="Schmutz J."/>
            <person name="Morgante M."/>
            <person name="Rokhsar D.S."/>
        </authorList>
    </citation>
    <scope>NUCLEOTIDE SEQUENCE [LARGE SCALE GENOMIC DNA]</scope>
    <source>
        <strain evidence="3">cv. Nemared</strain>
    </source>
</reference>
<sequence length="176" mass="19958">MAFRKPIGLVAPCIASGVDYIRNEKTKFNLVAGLFMTFEKIYFDDYLLELVLSWHGLCLGTDLVWLGLSWITFILRLVYILPNFIFWSMVQSTYDDKDSSDENVGEAFAGDDDSGMDYGIMQSLEKQHFDFAEVGFALNKMSITPKDSLHSRFGGAINQPMRMPSRIRLSTSPESL</sequence>
<dbReference type="Proteomes" id="UP000006882">
    <property type="component" value="Chromosome G7"/>
</dbReference>
<accession>A0A251NDG4</accession>